<evidence type="ECO:0000313" key="1">
    <source>
        <dbReference type="EMBL" id="MBB4743727.1"/>
    </source>
</evidence>
<evidence type="ECO:0008006" key="3">
    <source>
        <dbReference type="Google" id="ProtNLM"/>
    </source>
</evidence>
<dbReference type="RefSeq" id="WP_239177784.1">
    <property type="nucleotide sequence ID" value="NZ_BAABFG010000005.1"/>
</dbReference>
<dbReference type="Proteomes" id="UP000546162">
    <property type="component" value="Unassembled WGS sequence"/>
</dbReference>
<gene>
    <name evidence="1" type="ORF">BJY16_007186</name>
</gene>
<comment type="caution">
    <text evidence="1">The sequence shown here is derived from an EMBL/GenBank/DDBJ whole genome shotgun (WGS) entry which is preliminary data.</text>
</comment>
<reference evidence="1 2" key="1">
    <citation type="submission" date="2020-08" db="EMBL/GenBank/DDBJ databases">
        <title>Sequencing the genomes of 1000 actinobacteria strains.</title>
        <authorList>
            <person name="Klenk H.-P."/>
        </authorList>
    </citation>
    <scope>NUCLEOTIDE SEQUENCE [LARGE SCALE GENOMIC DNA]</scope>
    <source>
        <strain evidence="1 2">DSM 45809</strain>
    </source>
</reference>
<keyword evidence="2" id="KW-1185">Reference proteome</keyword>
<protein>
    <recommendedName>
        <fullName evidence="3">Leucine rich repeat (LRR) protein</fullName>
    </recommendedName>
</protein>
<sequence length="146" mass="16452">MNLDELLPRERTPVHYRDVVADPRLDREGLRELARSPYPFVRSAVVTCPRADAATLAAVPVDDLDRWTRNSVLRDLARHPNADRPLLLTVLGRTRALLEDLDSRPYAAVLELAARPELTDAEIRALIEMPGASRRVRTAARRLRAS</sequence>
<dbReference type="AlphaFoldDB" id="A0A7W7H4I3"/>
<dbReference type="EMBL" id="JACHNB010000001">
    <property type="protein sequence ID" value="MBB4743727.1"/>
    <property type="molecule type" value="Genomic_DNA"/>
</dbReference>
<name>A0A7W7H4I3_9ACTN</name>
<proteinExistence type="predicted"/>
<accession>A0A7W7H4I3</accession>
<organism evidence="1 2">
    <name type="scientific">Actinoplanes octamycinicus</name>
    <dbReference type="NCBI Taxonomy" id="135948"/>
    <lineage>
        <taxon>Bacteria</taxon>
        <taxon>Bacillati</taxon>
        <taxon>Actinomycetota</taxon>
        <taxon>Actinomycetes</taxon>
        <taxon>Micromonosporales</taxon>
        <taxon>Micromonosporaceae</taxon>
        <taxon>Actinoplanes</taxon>
    </lineage>
</organism>
<evidence type="ECO:0000313" key="2">
    <source>
        <dbReference type="Proteomes" id="UP000546162"/>
    </source>
</evidence>